<evidence type="ECO:0000313" key="12">
    <source>
        <dbReference type="EnsemblPlants" id="OPUNC05G16950.1"/>
    </source>
</evidence>
<dbReference type="PANTHER" id="PTHR26374">
    <property type="entry name" value="ZINC FINGER PROTEIN ZAT5"/>
    <property type="match status" value="1"/>
</dbReference>
<protein>
    <recommendedName>
        <fullName evidence="11">C2H2-type domain-containing protein</fullName>
    </recommendedName>
</protein>
<keyword evidence="5" id="KW-0862">Zinc</keyword>
<evidence type="ECO:0000256" key="4">
    <source>
        <dbReference type="ARBA" id="ARBA00022771"/>
    </source>
</evidence>
<dbReference type="Gene3D" id="3.30.160.60">
    <property type="entry name" value="Classic Zinc Finger"/>
    <property type="match status" value="1"/>
</dbReference>
<dbReference type="AlphaFoldDB" id="A0A0E0L3G0"/>
<dbReference type="PROSITE" id="PS50157">
    <property type="entry name" value="ZINC_FINGER_C2H2_2"/>
    <property type="match status" value="1"/>
</dbReference>
<keyword evidence="7" id="KW-0804">Transcription</keyword>
<comment type="subcellular location">
    <subcellularLocation>
        <location evidence="1">Nucleus</location>
    </subcellularLocation>
</comment>
<dbReference type="Proteomes" id="UP000026962">
    <property type="component" value="Chromosome 5"/>
</dbReference>
<evidence type="ECO:0000313" key="13">
    <source>
        <dbReference type="Proteomes" id="UP000026962"/>
    </source>
</evidence>
<dbReference type="InterPro" id="IPR036236">
    <property type="entry name" value="Znf_C2H2_sf"/>
</dbReference>
<keyword evidence="13" id="KW-1185">Reference proteome</keyword>
<keyword evidence="8" id="KW-0539">Nucleus</keyword>
<sequence>MDGGVDTARVLMLLSRRRRQQQHGDVGGGGSMRDQGHARAARVFDCRTCGRRFPTFQALGGHRTSHTRLQAKLLSDPAAAASAAAERAVCGVEFSMGQALGGHMRRHRGETGTTTVDIARC</sequence>
<evidence type="ECO:0000256" key="3">
    <source>
        <dbReference type="ARBA" id="ARBA00022737"/>
    </source>
</evidence>
<dbReference type="Gramene" id="OPUNC05G16950.1">
    <property type="protein sequence ID" value="OPUNC05G16950.1"/>
    <property type="gene ID" value="OPUNC05G16950"/>
</dbReference>
<evidence type="ECO:0000256" key="10">
    <source>
        <dbReference type="SAM" id="MobiDB-lite"/>
    </source>
</evidence>
<reference evidence="12" key="1">
    <citation type="submission" date="2015-04" db="UniProtKB">
        <authorList>
            <consortium name="EnsemblPlants"/>
        </authorList>
    </citation>
    <scope>IDENTIFICATION</scope>
</reference>
<keyword evidence="2" id="KW-0479">Metal-binding</keyword>
<dbReference type="GO" id="GO:0008270">
    <property type="term" value="F:zinc ion binding"/>
    <property type="evidence" value="ECO:0007669"/>
    <property type="project" value="UniProtKB-KW"/>
</dbReference>
<dbReference type="PROSITE" id="PS00028">
    <property type="entry name" value="ZINC_FINGER_C2H2_1"/>
    <property type="match status" value="1"/>
</dbReference>
<accession>A0A0E0L3G0</accession>
<evidence type="ECO:0000256" key="8">
    <source>
        <dbReference type="ARBA" id="ARBA00023242"/>
    </source>
</evidence>
<evidence type="ECO:0000256" key="6">
    <source>
        <dbReference type="ARBA" id="ARBA00023015"/>
    </source>
</evidence>
<dbReference type="EnsemblPlants" id="OPUNC05G16950.1">
    <property type="protein sequence ID" value="OPUNC05G16950.1"/>
    <property type="gene ID" value="OPUNC05G16950"/>
</dbReference>
<evidence type="ECO:0000256" key="1">
    <source>
        <dbReference type="ARBA" id="ARBA00004123"/>
    </source>
</evidence>
<feature type="domain" description="C2H2-type" evidence="11">
    <location>
        <begin position="44"/>
        <end position="71"/>
    </location>
</feature>
<evidence type="ECO:0000256" key="5">
    <source>
        <dbReference type="ARBA" id="ARBA00022833"/>
    </source>
</evidence>
<reference evidence="12" key="2">
    <citation type="submission" date="2018-05" db="EMBL/GenBank/DDBJ databases">
        <title>OpunRS2 (Oryza punctata Reference Sequence Version 2).</title>
        <authorList>
            <person name="Zhang J."/>
            <person name="Kudrna D."/>
            <person name="Lee S."/>
            <person name="Talag J."/>
            <person name="Welchert J."/>
            <person name="Wing R.A."/>
        </authorList>
    </citation>
    <scope>NUCLEOTIDE SEQUENCE [LARGE SCALE GENOMIC DNA]</scope>
</reference>
<dbReference type="InterPro" id="IPR013087">
    <property type="entry name" value="Znf_C2H2_type"/>
</dbReference>
<dbReference type="PANTHER" id="PTHR26374:SF342">
    <property type="entry name" value="OS05G0461200 PROTEIN"/>
    <property type="match status" value="1"/>
</dbReference>
<name>A0A0E0L3G0_ORYPU</name>
<dbReference type="eggNOG" id="KOG1721">
    <property type="taxonomic scope" value="Eukaryota"/>
</dbReference>
<evidence type="ECO:0000256" key="9">
    <source>
        <dbReference type="PROSITE-ProRule" id="PRU00042"/>
    </source>
</evidence>
<evidence type="ECO:0000256" key="7">
    <source>
        <dbReference type="ARBA" id="ARBA00023163"/>
    </source>
</evidence>
<evidence type="ECO:0000259" key="11">
    <source>
        <dbReference type="PROSITE" id="PS50157"/>
    </source>
</evidence>
<keyword evidence="3" id="KW-0677">Repeat</keyword>
<keyword evidence="4 9" id="KW-0863">Zinc-finger</keyword>
<dbReference type="GO" id="GO:0005634">
    <property type="term" value="C:nucleus"/>
    <property type="evidence" value="ECO:0007669"/>
    <property type="project" value="UniProtKB-SubCell"/>
</dbReference>
<organism evidence="12">
    <name type="scientific">Oryza punctata</name>
    <name type="common">Red rice</name>
    <dbReference type="NCBI Taxonomy" id="4537"/>
    <lineage>
        <taxon>Eukaryota</taxon>
        <taxon>Viridiplantae</taxon>
        <taxon>Streptophyta</taxon>
        <taxon>Embryophyta</taxon>
        <taxon>Tracheophyta</taxon>
        <taxon>Spermatophyta</taxon>
        <taxon>Magnoliopsida</taxon>
        <taxon>Liliopsida</taxon>
        <taxon>Poales</taxon>
        <taxon>Poaceae</taxon>
        <taxon>BOP clade</taxon>
        <taxon>Oryzoideae</taxon>
        <taxon>Oryzeae</taxon>
        <taxon>Oryzinae</taxon>
        <taxon>Oryza</taxon>
    </lineage>
</organism>
<dbReference type="STRING" id="4537.A0A0E0L3G0"/>
<dbReference type="OMA" id="TCLKEFQ"/>
<evidence type="ECO:0000256" key="2">
    <source>
        <dbReference type="ARBA" id="ARBA00022723"/>
    </source>
</evidence>
<keyword evidence="6" id="KW-0805">Transcription regulation</keyword>
<proteinExistence type="predicted"/>
<dbReference type="HOGENOM" id="CLU_2149371_0_0_1"/>
<feature type="region of interest" description="Disordered" evidence="10">
    <location>
        <begin position="16"/>
        <end position="35"/>
    </location>
</feature>
<dbReference type="SUPFAM" id="SSF57667">
    <property type="entry name" value="beta-beta-alpha zinc fingers"/>
    <property type="match status" value="1"/>
</dbReference>
<dbReference type="Pfam" id="PF13912">
    <property type="entry name" value="zf-C2H2_6"/>
    <property type="match status" value="2"/>
</dbReference>